<dbReference type="STRING" id="767452.AVL62_16060"/>
<dbReference type="GO" id="GO:0006950">
    <property type="term" value="P:response to stress"/>
    <property type="evidence" value="ECO:0007669"/>
    <property type="project" value="TreeGrafter"/>
</dbReference>
<comment type="caution">
    <text evidence="2">The sequence shown here is derived from an EMBL/GenBank/DDBJ whole genome shotgun (WGS) entry which is preliminary data.</text>
</comment>
<dbReference type="PANTHER" id="PTHR33164:SF99">
    <property type="entry name" value="MARR FAMILY REGULATORY PROTEIN"/>
    <property type="match status" value="1"/>
</dbReference>
<dbReference type="AlphaFoldDB" id="A0A0W8IAN6"/>
<evidence type="ECO:0000313" key="2">
    <source>
        <dbReference type="EMBL" id="KUG57046.1"/>
    </source>
</evidence>
<feature type="domain" description="HTH marR-type" evidence="1">
    <location>
        <begin position="1"/>
        <end position="146"/>
    </location>
</feature>
<organism evidence="2 3">
    <name type="scientific">Serinicoccus chungangensis</name>
    <dbReference type="NCBI Taxonomy" id="767452"/>
    <lineage>
        <taxon>Bacteria</taxon>
        <taxon>Bacillati</taxon>
        <taxon>Actinomycetota</taxon>
        <taxon>Actinomycetes</taxon>
        <taxon>Micrococcales</taxon>
        <taxon>Ornithinimicrobiaceae</taxon>
        <taxon>Serinicoccus</taxon>
    </lineage>
</organism>
<evidence type="ECO:0000313" key="3">
    <source>
        <dbReference type="Proteomes" id="UP000054837"/>
    </source>
</evidence>
<dbReference type="InterPro" id="IPR039422">
    <property type="entry name" value="MarR/SlyA-like"/>
</dbReference>
<reference evidence="2 3" key="1">
    <citation type="submission" date="2015-12" db="EMBL/GenBank/DDBJ databases">
        <title>Serinicoccus chungangenesis strain CD08_5 genome sequencing and assembly.</title>
        <authorList>
            <person name="Chander A.M."/>
            <person name="Kaur G."/>
            <person name="Nair G.R."/>
            <person name="Dhawan D.K."/>
            <person name="Kochhar R.K."/>
            <person name="Mayilraj S."/>
            <person name="Bhadada S.K."/>
        </authorList>
    </citation>
    <scope>NUCLEOTIDE SEQUENCE [LARGE SCALE GENOMIC DNA]</scope>
    <source>
        <strain evidence="2 3">CD08_5</strain>
    </source>
</reference>
<accession>A0A0W8IAN6</accession>
<dbReference type="Pfam" id="PF01047">
    <property type="entry name" value="MarR"/>
    <property type="match status" value="1"/>
</dbReference>
<sequence>MTTTWLTDAERAAWVRMAAVLELLPGVLDTQLRRDSGLTHFEYFTLAMLSEADRRTLRMTALAAQTNATLPRLSHVVRRLEGRGLVSRMPCPEDARATNARLTDDGWEAVRAAAPGHVAAVRDAVVDALTPTQIEQLTAITTAILQRIDPDGTMLDRS</sequence>
<dbReference type="SUPFAM" id="SSF46785">
    <property type="entry name" value="Winged helix' DNA-binding domain"/>
    <property type="match status" value="1"/>
</dbReference>
<dbReference type="OrthoDB" id="8635520at2"/>
<protein>
    <submittedName>
        <fullName evidence="2">MarR family transcriptional regulator</fullName>
    </submittedName>
</protein>
<dbReference type="GO" id="GO:0003700">
    <property type="term" value="F:DNA-binding transcription factor activity"/>
    <property type="evidence" value="ECO:0007669"/>
    <property type="project" value="InterPro"/>
</dbReference>
<dbReference type="Proteomes" id="UP000054837">
    <property type="component" value="Unassembled WGS sequence"/>
</dbReference>
<dbReference type="PROSITE" id="PS50995">
    <property type="entry name" value="HTH_MARR_2"/>
    <property type="match status" value="1"/>
</dbReference>
<dbReference type="SMART" id="SM00347">
    <property type="entry name" value="HTH_MARR"/>
    <property type="match status" value="1"/>
</dbReference>
<keyword evidence="3" id="KW-1185">Reference proteome</keyword>
<dbReference type="InterPro" id="IPR036388">
    <property type="entry name" value="WH-like_DNA-bd_sf"/>
</dbReference>
<dbReference type="RefSeq" id="WP_058890478.1">
    <property type="nucleotide sequence ID" value="NZ_LQBL01000010.1"/>
</dbReference>
<name>A0A0W8IAN6_9MICO</name>
<gene>
    <name evidence="2" type="ORF">AVL62_16060</name>
</gene>
<dbReference type="Gene3D" id="1.10.10.10">
    <property type="entry name" value="Winged helix-like DNA-binding domain superfamily/Winged helix DNA-binding domain"/>
    <property type="match status" value="1"/>
</dbReference>
<dbReference type="EMBL" id="LQBL01000010">
    <property type="protein sequence ID" value="KUG57046.1"/>
    <property type="molecule type" value="Genomic_DNA"/>
</dbReference>
<dbReference type="InterPro" id="IPR000835">
    <property type="entry name" value="HTH_MarR-typ"/>
</dbReference>
<evidence type="ECO:0000259" key="1">
    <source>
        <dbReference type="PROSITE" id="PS50995"/>
    </source>
</evidence>
<proteinExistence type="predicted"/>
<dbReference type="PANTHER" id="PTHR33164">
    <property type="entry name" value="TRANSCRIPTIONAL REGULATOR, MARR FAMILY"/>
    <property type="match status" value="1"/>
</dbReference>
<dbReference type="PRINTS" id="PR00598">
    <property type="entry name" value="HTHMARR"/>
</dbReference>
<dbReference type="InterPro" id="IPR036390">
    <property type="entry name" value="WH_DNA-bd_sf"/>
</dbReference>